<dbReference type="Proteomes" id="UP001054889">
    <property type="component" value="Unassembled WGS sequence"/>
</dbReference>
<dbReference type="InterPro" id="IPR011009">
    <property type="entry name" value="Kinase-like_dom_sf"/>
</dbReference>
<evidence type="ECO:0000313" key="4">
    <source>
        <dbReference type="Proteomes" id="UP001054889"/>
    </source>
</evidence>
<evidence type="ECO:0000259" key="2">
    <source>
        <dbReference type="PROSITE" id="PS50011"/>
    </source>
</evidence>
<dbReference type="PROSITE" id="PS50011">
    <property type="entry name" value="PROTEIN_KINASE_DOM"/>
    <property type="match status" value="1"/>
</dbReference>
<dbReference type="PANTHER" id="PTHR27006:SF585">
    <property type="entry name" value="PROTEIN KINASE DOMAIN-CONTAINING PROTEIN"/>
    <property type="match status" value="1"/>
</dbReference>
<dbReference type="EMBL" id="BQKI01000085">
    <property type="protein sequence ID" value="GJN34041.1"/>
    <property type="molecule type" value="Genomic_DNA"/>
</dbReference>
<reference evidence="3" key="1">
    <citation type="journal article" date="2018" name="DNA Res.">
        <title>Multiple hybrid de novo genome assembly of finger millet, an orphan allotetraploid crop.</title>
        <authorList>
            <person name="Hatakeyama M."/>
            <person name="Aluri S."/>
            <person name="Balachadran M.T."/>
            <person name="Sivarajan S.R."/>
            <person name="Patrignani A."/>
            <person name="Gruter S."/>
            <person name="Poveda L."/>
            <person name="Shimizu-Inatsugi R."/>
            <person name="Baeten J."/>
            <person name="Francoijs K.J."/>
            <person name="Nataraja K.N."/>
            <person name="Reddy Y.A.N."/>
            <person name="Phadnis S."/>
            <person name="Ravikumar R.L."/>
            <person name="Schlapbach R."/>
            <person name="Sreeman S.M."/>
            <person name="Shimizu K.K."/>
        </authorList>
    </citation>
    <scope>NUCLEOTIDE SEQUENCE</scope>
</reference>
<comment type="caution">
    <text evidence="3">The sequence shown here is derived from an EMBL/GenBank/DDBJ whole genome shotgun (WGS) entry which is preliminary data.</text>
</comment>
<accession>A0AAV5FGY0</accession>
<dbReference type="Gene3D" id="1.10.510.10">
    <property type="entry name" value="Transferase(Phosphotransferase) domain 1"/>
    <property type="match status" value="1"/>
</dbReference>
<feature type="compositionally biased region" description="Basic residues" evidence="1">
    <location>
        <begin position="105"/>
        <end position="120"/>
    </location>
</feature>
<dbReference type="InterPro" id="IPR000719">
    <property type="entry name" value="Prot_kinase_dom"/>
</dbReference>
<sequence length="255" mass="28458">MRTKGPSAPTMCGKTLKSGFSKVLGGFVGQWTERKDSSGGLTIQKETTMVQPSFYWASAVVLFLLLLKSPSTLRRIDAIGEDEAARSSWSAWPAPSPRPPPGGGRRSRRRRRRRTWRRSRGAGEPRVPVRGALEARHERGFAEKNRLGRGGFGPVYRGRLEDDREVAVKLLGAGSRQGAKEFRNEATLLSRLQHRNVVNLFGYCTRGADDKLLVYEYVSNESLDKILFSSSPGTREFFFLSPIFPPSRSSPSFSH</sequence>
<dbReference type="AlphaFoldDB" id="A0AAV5FGY0"/>
<evidence type="ECO:0000256" key="1">
    <source>
        <dbReference type="SAM" id="MobiDB-lite"/>
    </source>
</evidence>
<name>A0AAV5FGY0_ELECO</name>
<dbReference type="InterPro" id="IPR001245">
    <property type="entry name" value="Ser-Thr/Tyr_kinase_cat_dom"/>
</dbReference>
<keyword evidence="4" id="KW-1185">Reference proteome</keyword>
<dbReference type="GO" id="GO:0004672">
    <property type="term" value="F:protein kinase activity"/>
    <property type="evidence" value="ECO:0007669"/>
    <property type="project" value="InterPro"/>
</dbReference>
<feature type="domain" description="Protein kinase" evidence="2">
    <location>
        <begin position="141"/>
        <end position="255"/>
    </location>
</feature>
<dbReference type="GO" id="GO:0005524">
    <property type="term" value="F:ATP binding"/>
    <property type="evidence" value="ECO:0007669"/>
    <property type="project" value="InterPro"/>
</dbReference>
<dbReference type="PANTHER" id="PTHR27006">
    <property type="entry name" value="PROMASTIGOTE SURFACE ANTIGEN PROTEIN PSA"/>
    <property type="match status" value="1"/>
</dbReference>
<protein>
    <recommendedName>
        <fullName evidence="2">Protein kinase domain-containing protein</fullName>
    </recommendedName>
</protein>
<dbReference type="SUPFAM" id="SSF56112">
    <property type="entry name" value="Protein kinase-like (PK-like)"/>
    <property type="match status" value="1"/>
</dbReference>
<gene>
    <name evidence="3" type="primary">gb22676</name>
    <name evidence="3" type="ORF">PR202_gb22676</name>
</gene>
<feature type="region of interest" description="Disordered" evidence="1">
    <location>
        <begin position="87"/>
        <end position="135"/>
    </location>
</feature>
<proteinExistence type="predicted"/>
<dbReference type="Pfam" id="PF07714">
    <property type="entry name" value="PK_Tyr_Ser-Thr"/>
    <property type="match status" value="1"/>
</dbReference>
<reference evidence="3" key="2">
    <citation type="submission" date="2021-12" db="EMBL/GenBank/DDBJ databases">
        <title>Resequencing data analysis of finger millet.</title>
        <authorList>
            <person name="Hatakeyama M."/>
            <person name="Aluri S."/>
            <person name="Balachadran M.T."/>
            <person name="Sivarajan S.R."/>
            <person name="Poveda L."/>
            <person name="Shimizu-Inatsugi R."/>
            <person name="Schlapbach R."/>
            <person name="Sreeman S.M."/>
            <person name="Shimizu K.K."/>
        </authorList>
    </citation>
    <scope>NUCLEOTIDE SEQUENCE</scope>
</reference>
<organism evidence="3 4">
    <name type="scientific">Eleusine coracana subsp. coracana</name>
    <dbReference type="NCBI Taxonomy" id="191504"/>
    <lineage>
        <taxon>Eukaryota</taxon>
        <taxon>Viridiplantae</taxon>
        <taxon>Streptophyta</taxon>
        <taxon>Embryophyta</taxon>
        <taxon>Tracheophyta</taxon>
        <taxon>Spermatophyta</taxon>
        <taxon>Magnoliopsida</taxon>
        <taxon>Liliopsida</taxon>
        <taxon>Poales</taxon>
        <taxon>Poaceae</taxon>
        <taxon>PACMAD clade</taxon>
        <taxon>Chloridoideae</taxon>
        <taxon>Cynodonteae</taxon>
        <taxon>Eleusininae</taxon>
        <taxon>Eleusine</taxon>
    </lineage>
</organism>
<evidence type="ECO:0000313" key="3">
    <source>
        <dbReference type="EMBL" id="GJN34041.1"/>
    </source>
</evidence>